<gene>
    <name evidence="1" type="ORF">AKJ17_11700</name>
</gene>
<sequence>MNLCTCTIVLKNKNSITFDNVEQSLGLIDQYGVSNISNIKIDAFDGSKVQSYHNLSIEDSIESLMSL</sequence>
<proteinExistence type="predicted"/>
<comment type="caution">
    <text evidence="1">The sequence shown here is derived from an EMBL/GenBank/DDBJ whole genome shotgun (WGS) entry which is preliminary data.</text>
</comment>
<name>A0A0M0HNE9_VIBNE</name>
<accession>A0A0M0HNE9</accession>
<dbReference type="STRING" id="693.AKJ17_11700"/>
<keyword evidence="2" id="KW-1185">Reference proteome</keyword>
<reference evidence="2" key="1">
    <citation type="submission" date="2015-08" db="EMBL/GenBank/DDBJ databases">
        <title>Vibrio galatheae sp. nov., a novel member of the Vibrionaceae family isolated from the Solomon Islands.</title>
        <authorList>
            <person name="Giubergia S."/>
            <person name="Machado H."/>
            <person name="Mateiu R.V."/>
            <person name="Gram L."/>
        </authorList>
    </citation>
    <scope>NUCLEOTIDE SEQUENCE [LARGE SCALE GENOMIC DNA]</scope>
    <source>
        <strain evidence="2">DSM 19584</strain>
    </source>
</reference>
<dbReference type="Proteomes" id="UP000037515">
    <property type="component" value="Unassembled WGS sequence"/>
</dbReference>
<organism evidence="1 2">
    <name type="scientific">Vibrio nereis</name>
    <dbReference type="NCBI Taxonomy" id="693"/>
    <lineage>
        <taxon>Bacteria</taxon>
        <taxon>Pseudomonadati</taxon>
        <taxon>Pseudomonadota</taxon>
        <taxon>Gammaproteobacteria</taxon>
        <taxon>Vibrionales</taxon>
        <taxon>Vibrionaceae</taxon>
        <taxon>Vibrio</taxon>
    </lineage>
</organism>
<evidence type="ECO:0000313" key="2">
    <source>
        <dbReference type="Proteomes" id="UP000037515"/>
    </source>
</evidence>
<evidence type="ECO:0000313" key="1">
    <source>
        <dbReference type="EMBL" id="KOO03208.1"/>
    </source>
</evidence>
<protein>
    <submittedName>
        <fullName evidence="1">Uncharacterized protein</fullName>
    </submittedName>
</protein>
<dbReference type="EMBL" id="LHPJ01000008">
    <property type="protein sequence ID" value="KOO03208.1"/>
    <property type="molecule type" value="Genomic_DNA"/>
</dbReference>
<dbReference type="AlphaFoldDB" id="A0A0M0HNE9"/>
<dbReference type="PATRIC" id="fig|693.5.peg.2397"/>